<evidence type="ECO:0000256" key="1">
    <source>
        <dbReference type="ARBA" id="ARBA00004123"/>
    </source>
</evidence>
<protein>
    <recommendedName>
        <fullName evidence="6">Lysine-specific demethylase JMJ25</fullName>
    </recommendedName>
</protein>
<dbReference type="PANTHER" id="PTHR12549">
    <property type="entry name" value="JMJC DOMAIN-CONTAINING HISTONE DEMETHYLATION PROTEIN"/>
    <property type="match status" value="1"/>
</dbReference>
<dbReference type="GO" id="GO:0046872">
    <property type="term" value="F:metal ion binding"/>
    <property type="evidence" value="ECO:0007669"/>
    <property type="project" value="UniProtKB-KW"/>
</dbReference>
<accession>A0A1D6KDX7</accession>
<gene>
    <name evidence="5" type="ORF">ZEAMMB73_Zm00001d030679</name>
</gene>
<keyword evidence="4" id="KW-0539">Nucleus</keyword>
<dbReference type="EMBL" id="CM007647">
    <property type="protein sequence ID" value="ONM01378.1"/>
    <property type="molecule type" value="Genomic_DNA"/>
</dbReference>
<reference evidence="5" key="1">
    <citation type="submission" date="2015-12" db="EMBL/GenBank/DDBJ databases">
        <title>Update maize B73 reference genome by single molecule sequencing technologies.</title>
        <authorList>
            <consortium name="Maize Genome Sequencing Project"/>
            <person name="Ware D."/>
        </authorList>
    </citation>
    <scope>NUCLEOTIDE SEQUENCE [LARGE SCALE GENOMIC DNA]</scope>
    <source>
        <tissue evidence="5">Seedling</tissue>
    </source>
</reference>
<evidence type="ECO:0000256" key="2">
    <source>
        <dbReference type="ARBA" id="ARBA00006801"/>
    </source>
</evidence>
<evidence type="ECO:0000313" key="5">
    <source>
        <dbReference type="EMBL" id="ONM01377.1"/>
    </source>
</evidence>
<proteinExistence type="inferred from homology"/>
<evidence type="ECO:0000256" key="3">
    <source>
        <dbReference type="ARBA" id="ARBA00022723"/>
    </source>
</evidence>
<dbReference type="EMBL" id="CM007647">
    <property type="protein sequence ID" value="ONM01377.1"/>
    <property type="molecule type" value="Genomic_DNA"/>
</dbReference>
<dbReference type="Gene3D" id="2.60.120.650">
    <property type="entry name" value="Cupin"/>
    <property type="match status" value="1"/>
</dbReference>
<comment type="subcellular location">
    <subcellularLocation>
        <location evidence="1">Nucleus</location>
    </subcellularLocation>
</comment>
<keyword evidence="3" id="KW-0479">Metal-binding</keyword>
<accession>A0A317YJP2</accession>
<dbReference type="GO" id="GO:0005634">
    <property type="term" value="C:nucleus"/>
    <property type="evidence" value="ECO:0007669"/>
    <property type="project" value="UniProtKB-SubCell"/>
</dbReference>
<dbReference type="InParanoid" id="A0A1D6KDX7"/>
<evidence type="ECO:0008006" key="6">
    <source>
        <dbReference type="Google" id="ProtNLM"/>
    </source>
</evidence>
<name>A0A1D6KDX7_MAIZE</name>
<dbReference type="InterPro" id="IPR045109">
    <property type="entry name" value="LSDs-like"/>
</dbReference>
<comment type="similarity">
    <text evidence="2">Belongs to the JARID1 histone demethylase family.</text>
</comment>
<dbReference type="AlphaFoldDB" id="A0A1D6KDX7"/>
<dbReference type="GO" id="GO:0032454">
    <property type="term" value="F:histone H3K9 demethylase activity"/>
    <property type="evidence" value="ECO:0007669"/>
    <property type="project" value="InterPro"/>
</dbReference>
<sequence length="167" mass="18794">MGSPKPCCQVTPRCQPELGMKLLIAHGSHQELGKGDSMTHLMINMCDVVHMLMQATEVHYQCPKRVRVQSDVSERIANGTSVHVNTHTPVQNLNLDIEEQSHKHSISHIEEPNTNNSEGSLAGAVWDVFRRQDLPKLNEYLAVHREECAARCQQVSSVMTHFFPMTN</sequence>
<organism evidence="5">
    <name type="scientific">Zea mays</name>
    <name type="common">Maize</name>
    <dbReference type="NCBI Taxonomy" id="4577"/>
    <lineage>
        <taxon>Eukaryota</taxon>
        <taxon>Viridiplantae</taxon>
        <taxon>Streptophyta</taxon>
        <taxon>Embryophyta</taxon>
        <taxon>Tracheophyta</taxon>
        <taxon>Spermatophyta</taxon>
        <taxon>Magnoliopsida</taxon>
        <taxon>Liliopsida</taxon>
        <taxon>Poales</taxon>
        <taxon>Poaceae</taxon>
        <taxon>PACMAD clade</taxon>
        <taxon>Panicoideae</taxon>
        <taxon>Andropogonodae</taxon>
        <taxon>Andropogoneae</taxon>
        <taxon>Tripsacinae</taxon>
        <taxon>Zea</taxon>
    </lineage>
</organism>
<evidence type="ECO:0000256" key="4">
    <source>
        <dbReference type="ARBA" id="ARBA00023242"/>
    </source>
</evidence>
<dbReference type="PANTHER" id="PTHR12549:SF17">
    <property type="entry name" value="E3 UBIQUITIN-PROTEIN LIGASE JMJ24"/>
    <property type="match status" value="1"/>
</dbReference>
<dbReference type="ExpressionAtlas" id="A0A1D6KDX7">
    <property type="expression patterns" value="baseline"/>
</dbReference>
<dbReference type="FunFam" id="2.60.120.650:FF:000070">
    <property type="entry name" value="40S ribosomal protein S4-3"/>
    <property type="match status" value="1"/>
</dbReference>